<evidence type="ECO:0000313" key="1">
    <source>
        <dbReference type="EMBL" id="JAD97058.1"/>
    </source>
</evidence>
<name>A0A0A9EDH7_ARUDO</name>
<reference evidence="1" key="2">
    <citation type="journal article" date="2015" name="Data Brief">
        <title>Shoot transcriptome of the giant reed, Arundo donax.</title>
        <authorList>
            <person name="Barrero R.A."/>
            <person name="Guerrero F.D."/>
            <person name="Moolhuijzen P."/>
            <person name="Goolsby J.A."/>
            <person name="Tidwell J."/>
            <person name="Bellgard S.E."/>
            <person name="Bellgard M.I."/>
        </authorList>
    </citation>
    <scope>NUCLEOTIDE SEQUENCE</scope>
    <source>
        <tissue evidence="1">Shoot tissue taken approximately 20 cm above the soil surface</tissue>
    </source>
</reference>
<accession>A0A0A9EDH7</accession>
<dbReference type="AlphaFoldDB" id="A0A0A9EDH7"/>
<proteinExistence type="predicted"/>
<organism evidence="1">
    <name type="scientific">Arundo donax</name>
    <name type="common">Giant reed</name>
    <name type="synonym">Donax arundinaceus</name>
    <dbReference type="NCBI Taxonomy" id="35708"/>
    <lineage>
        <taxon>Eukaryota</taxon>
        <taxon>Viridiplantae</taxon>
        <taxon>Streptophyta</taxon>
        <taxon>Embryophyta</taxon>
        <taxon>Tracheophyta</taxon>
        <taxon>Spermatophyta</taxon>
        <taxon>Magnoliopsida</taxon>
        <taxon>Liliopsida</taxon>
        <taxon>Poales</taxon>
        <taxon>Poaceae</taxon>
        <taxon>PACMAD clade</taxon>
        <taxon>Arundinoideae</taxon>
        <taxon>Arundineae</taxon>
        <taxon>Arundo</taxon>
    </lineage>
</organism>
<reference evidence="1" key="1">
    <citation type="submission" date="2014-09" db="EMBL/GenBank/DDBJ databases">
        <authorList>
            <person name="Magalhaes I.L.F."/>
            <person name="Oliveira U."/>
            <person name="Santos F.R."/>
            <person name="Vidigal T.H.D.A."/>
            <person name="Brescovit A.D."/>
            <person name="Santos A.J."/>
        </authorList>
    </citation>
    <scope>NUCLEOTIDE SEQUENCE</scope>
    <source>
        <tissue evidence="1">Shoot tissue taken approximately 20 cm above the soil surface</tissue>
    </source>
</reference>
<sequence length="108" mass="11452">MFPVSAMLSRAAKATMSAQETVLGHWASMAALAASMTSKPRRLGLLGMASFSAVLFGVESISTEPSQPCTKQSWKCRRMRPAAMPLLFLKAAATACCTRVSADGQVLL</sequence>
<dbReference type="EMBL" id="GBRH01200837">
    <property type="protein sequence ID" value="JAD97058.1"/>
    <property type="molecule type" value="Transcribed_RNA"/>
</dbReference>
<protein>
    <submittedName>
        <fullName evidence="1">Uncharacterized protein</fullName>
    </submittedName>
</protein>